<dbReference type="Proteomes" id="UP001231362">
    <property type="component" value="Unassembled WGS sequence"/>
</dbReference>
<sequence>MKLISIEDYNPNYMQLARPIYDKQKRVLLGAGRTIHPVYLKRIMELDIRYLFVEDATSFGITMEELVDFPTWMDAIDTVNKFYHAVSKNEELPIRELQKQVILLVEEVSKRKAIVLIPASSLAMELREYAHSVNVTLLALQIAKKLNLSQMQVKDLALGCLLHDIGKVLAKGVEDHSRVGFEYLRKIREVSLLSAHVCYQHHEAIDGSGAPRGLEGKEIHEFAQVCAIANLYENSISKDGLQPHEAMEYIMTKSGTLFSTDLINVFIQQVPSYIPGTQVKLNNGRRGIVTKIIGNVQRPYIRFLDTEEEISLAENHTLLITEVLNEKKST</sequence>
<accession>A0ABT9V3Q2</accession>
<dbReference type="InterPro" id="IPR006674">
    <property type="entry name" value="HD_domain"/>
</dbReference>
<evidence type="ECO:0000313" key="2">
    <source>
        <dbReference type="EMBL" id="MDQ0155562.1"/>
    </source>
</evidence>
<dbReference type="NCBIfam" id="TIGR00277">
    <property type="entry name" value="HDIG"/>
    <property type="match status" value="1"/>
</dbReference>
<reference evidence="2 3" key="1">
    <citation type="submission" date="2023-07" db="EMBL/GenBank/DDBJ databases">
        <title>Genomic Encyclopedia of Type Strains, Phase IV (KMG-IV): sequencing the most valuable type-strain genomes for metagenomic binning, comparative biology and taxonomic classification.</title>
        <authorList>
            <person name="Goeker M."/>
        </authorList>
    </citation>
    <scope>NUCLEOTIDE SEQUENCE [LARGE SCALE GENOMIC DNA]</scope>
    <source>
        <strain evidence="2 3">DSM 23948</strain>
    </source>
</reference>
<name>A0ABT9V3Q2_9BACL</name>
<dbReference type="Gene3D" id="1.10.3210.10">
    <property type="entry name" value="Hypothetical protein af1432"/>
    <property type="match status" value="1"/>
</dbReference>
<proteinExistence type="predicted"/>
<dbReference type="InterPro" id="IPR037522">
    <property type="entry name" value="HD_GYP_dom"/>
</dbReference>
<dbReference type="PANTHER" id="PTHR43155:SF2">
    <property type="entry name" value="CYCLIC DI-GMP PHOSPHODIESTERASE PA4108"/>
    <property type="match status" value="1"/>
</dbReference>
<comment type="caution">
    <text evidence="2">The sequence shown here is derived from an EMBL/GenBank/DDBJ whole genome shotgun (WGS) entry which is preliminary data.</text>
</comment>
<gene>
    <name evidence="2" type="ORF">J2S07_001867</name>
</gene>
<evidence type="ECO:0000313" key="3">
    <source>
        <dbReference type="Proteomes" id="UP001231362"/>
    </source>
</evidence>
<dbReference type="InterPro" id="IPR003607">
    <property type="entry name" value="HD/PDEase_dom"/>
</dbReference>
<dbReference type="SUPFAM" id="SSF109604">
    <property type="entry name" value="HD-domain/PDEase-like"/>
    <property type="match status" value="1"/>
</dbReference>
<dbReference type="EMBL" id="JAUSTU010000007">
    <property type="protein sequence ID" value="MDQ0155562.1"/>
    <property type="molecule type" value="Genomic_DNA"/>
</dbReference>
<dbReference type="InterPro" id="IPR006675">
    <property type="entry name" value="HDIG_dom"/>
</dbReference>
<evidence type="ECO:0000259" key="1">
    <source>
        <dbReference type="PROSITE" id="PS51832"/>
    </source>
</evidence>
<dbReference type="CDD" id="cd00077">
    <property type="entry name" value="HDc"/>
    <property type="match status" value="1"/>
</dbReference>
<dbReference type="PANTHER" id="PTHR43155">
    <property type="entry name" value="CYCLIC DI-GMP PHOSPHODIESTERASE PA4108-RELATED"/>
    <property type="match status" value="1"/>
</dbReference>
<feature type="domain" description="HD-GYP" evidence="1">
    <location>
        <begin position="86"/>
        <end position="282"/>
    </location>
</feature>
<dbReference type="Pfam" id="PF01966">
    <property type="entry name" value="HD"/>
    <property type="match status" value="1"/>
</dbReference>
<keyword evidence="3" id="KW-1185">Reference proteome</keyword>
<protein>
    <submittedName>
        <fullName evidence="2">Nucleotidyltransferase with HDIG domain</fullName>
    </submittedName>
</protein>
<dbReference type="PROSITE" id="PS51832">
    <property type="entry name" value="HD_GYP"/>
    <property type="match status" value="1"/>
</dbReference>
<dbReference type="RefSeq" id="WP_307150125.1">
    <property type="nucleotide sequence ID" value="NZ_JAUSTU010000007.1"/>
</dbReference>
<organism evidence="2 3">
    <name type="scientific">Anoxybacillus andreesenii</name>
    <dbReference type="NCBI Taxonomy" id="1325932"/>
    <lineage>
        <taxon>Bacteria</taxon>
        <taxon>Bacillati</taxon>
        <taxon>Bacillota</taxon>
        <taxon>Bacilli</taxon>
        <taxon>Bacillales</taxon>
        <taxon>Anoxybacillaceae</taxon>
        <taxon>Anoxybacillus</taxon>
    </lineage>
</organism>